<proteinExistence type="predicted"/>
<protein>
    <submittedName>
        <fullName evidence="1">Uncharacterized protein</fullName>
    </submittedName>
</protein>
<comment type="caution">
    <text evidence="1">The sequence shown here is derived from an EMBL/GenBank/DDBJ whole genome shotgun (WGS) entry which is preliminary data.</text>
</comment>
<evidence type="ECO:0000313" key="2">
    <source>
        <dbReference type="Proteomes" id="UP000179245"/>
    </source>
</evidence>
<dbReference type="EMBL" id="MHTO01000004">
    <property type="protein sequence ID" value="OHA62754.1"/>
    <property type="molecule type" value="Genomic_DNA"/>
</dbReference>
<name>A0A1G2QQ48_9BACT</name>
<accession>A0A1G2QQ48</accession>
<dbReference type="AlphaFoldDB" id="A0A1G2QQ48"/>
<reference evidence="1 2" key="1">
    <citation type="journal article" date="2016" name="Nat. Commun.">
        <title>Thousands of microbial genomes shed light on interconnected biogeochemical processes in an aquifer system.</title>
        <authorList>
            <person name="Anantharaman K."/>
            <person name="Brown C.T."/>
            <person name="Hug L.A."/>
            <person name="Sharon I."/>
            <person name="Castelle C.J."/>
            <person name="Probst A.J."/>
            <person name="Thomas B.C."/>
            <person name="Singh A."/>
            <person name="Wilkins M.J."/>
            <person name="Karaoz U."/>
            <person name="Brodie E.L."/>
            <person name="Williams K.H."/>
            <person name="Hubbard S.S."/>
            <person name="Banfield J.F."/>
        </authorList>
    </citation>
    <scope>NUCLEOTIDE SEQUENCE [LARGE SCALE GENOMIC DNA]</scope>
</reference>
<sequence>MPINPKLVDLVAQHDWDAEYAHYIGGLNFENEEIRALAMMMVGLDTQEERLALWAEMGAIPNFAAAIGQDEDDNPIPHQDIVNLANPYYVGFGNPNAEILIIGKEKAFDLVSRETPGNNGRNYIDKLFMESINNYFDWKSIISHKYNSAHEFCAVYPFKNGFYTHRYQQNQVFVTPGARHTHTWGVCERLINYVTGNNYRYERDVDDYPNSFYSKCFTTEINHMPSKYSPGGDLALDPRWPHRRSFLCNDRGFPGFDLYSKFLKTFPITVMGAKDYAAHINMNHLFNDVHVQRQQAFLSPQRWGPLPQRRRLARQSVDFYEGTGRLVAVIGQLSGRNRNLNDNTNTPPRDPLKNLAAAINYYKQHGHINIPALVAQGVIYL</sequence>
<gene>
    <name evidence="1" type="ORF">A2117_01410</name>
</gene>
<evidence type="ECO:0000313" key="1">
    <source>
        <dbReference type="EMBL" id="OHA62754.1"/>
    </source>
</evidence>
<dbReference type="STRING" id="1802443.A2117_01410"/>
<organism evidence="1 2">
    <name type="scientific">Candidatus Wildermuthbacteria bacterium GWA2_46_15</name>
    <dbReference type="NCBI Taxonomy" id="1802443"/>
    <lineage>
        <taxon>Bacteria</taxon>
        <taxon>Candidatus Wildermuthiibacteriota</taxon>
    </lineage>
</organism>
<dbReference type="Proteomes" id="UP000179245">
    <property type="component" value="Unassembled WGS sequence"/>
</dbReference>